<name>A0AAV3A3K2_PYXAD</name>
<organism evidence="1 2">
    <name type="scientific">Pyxicephalus adspersus</name>
    <name type="common">African bullfrog</name>
    <dbReference type="NCBI Taxonomy" id="30357"/>
    <lineage>
        <taxon>Eukaryota</taxon>
        <taxon>Metazoa</taxon>
        <taxon>Chordata</taxon>
        <taxon>Craniata</taxon>
        <taxon>Vertebrata</taxon>
        <taxon>Euteleostomi</taxon>
        <taxon>Amphibia</taxon>
        <taxon>Batrachia</taxon>
        <taxon>Anura</taxon>
        <taxon>Neobatrachia</taxon>
        <taxon>Ranoidea</taxon>
        <taxon>Pyxicephalidae</taxon>
        <taxon>Pyxicephalinae</taxon>
        <taxon>Pyxicephalus</taxon>
    </lineage>
</organism>
<protein>
    <submittedName>
        <fullName evidence="1">Uncharacterized protein</fullName>
    </submittedName>
</protein>
<evidence type="ECO:0000313" key="1">
    <source>
        <dbReference type="EMBL" id="DBA20982.1"/>
    </source>
</evidence>
<gene>
    <name evidence="1" type="ORF">GDO54_017708</name>
</gene>
<sequence length="80" mass="8917">MLQHLICLDKSGHAIWASETNITSHMGSTVAQRLALCLLQHLGSNLDQDTAWSWYVPPVLAWVFSRHSGFLPHPKNILVG</sequence>
<evidence type="ECO:0000313" key="2">
    <source>
        <dbReference type="Proteomes" id="UP001181693"/>
    </source>
</evidence>
<dbReference type="AlphaFoldDB" id="A0AAV3A3K2"/>
<dbReference type="Proteomes" id="UP001181693">
    <property type="component" value="Unassembled WGS sequence"/>
</dbReference>
<proteinExistence type="predicted"/>
<comment type="caution">
    <text evidence="1">The sequence shown here is derived from an EMBL/GenBank/DDBJ whole genome shotgun (WGS) entry which is preliminary data.</text>
</comment>
<dbReference type="EMBL" id="DYDO01000007">
    <property type="protein sequence ID" value="DBA20982.1"/>
    <property type="molecule type" value="Genomic_DNA"/>
</dbReference>
<keyword evidence="2" id="KW-1185">Reference proteome</keyword>
<accession>A0AAV3A3K2</accession>
<reference evidence="1" key="1">
    <citation type="thesis" date="2020" institute="ProQuest LLC" country="789 East Eisenhower Parkway, Ann Arbor, MI, USA">
        <title>Comparative Genomics and Chromosome Evolution.</title>
        <authorList>
            <person name="Mudd A.B."/>
        </authorList>
    </citation>
    <scope>NUCLEOTIDE SEQUENCE</scope>
    <source>
        <strain evidence="1">1538</strain>
        <tissue evidence="1">Blood</tissue>
    </source>
</reference>